<evidence type="ECO:0000313" key="2">
    <source>
        <dbReference type="EnsemblMetazoa" id="CLYHEMP012032.1"/>
    </source>
</evidence>
<feature type="transmembrane region" description="Helical" evidence="1">
    <location>
        <begin position="63"/>
        <end position="85"/>
    </location>
</feature>
<protein>
    <recommendedName>
        <fullName evidence="4">G-protein coupled receptors family 1 profile domain-containing protein</fullName>
    </recommendedName>
</protein>
<keyword evidence="1" id="KW-1133">Transmembrane helix</keyword>
<evidence type="ECO:0000313" key="3">
    <source>
        <dbReference type="Proteomes" id="UP000594262"/>
    </source>
</evidence>
<evidence type="ECO:0000256" key="1">
    <source>
        <dbReference type="SAM" id="Phobius"/>
    </source>
</evidence>
<dbReference type="EnsemblMetazoa" id="CLYHEMT012032.1">
    <property type="protein sequence ID" value="CLYHEMP012032.1"/>
    <property type="gene ID" value="CLYHEMG012032"/>
</dbReference>
<reference evidence="2" key="1">
    <citation type="submission" date="2021-01" db="UniProtKB">
        <authorList>
            <consortium name="EnsemblMetazoa"/>
        </authorList>
    </citation>
    <scope>IDENTIFICATION</scope>
</reference>
<dbReference type="Proteomes" id="UP000594262">
    <property type="component" value="Unplaced"/>
</dbReference>
<dbReference type="AlphaFoldDB" id="A0A7M5VCX3"/>
<keyword evidence="1" id="KW-0812">Transmembrane</keyword>
<keyword evidence="3" id="KW-1185">Reference proteome</keyword>
<sequence>MEGLWMGRVLNFIFECLNLTRGVVAAVTIIVLSQMTSQALEKNNDFYKNNPVLRLRVQHVRRLLRTITIAFSILVIPADAFHVIYHTMTWTMKLTPETFAVLLNIHVLLKLLQSSNSAFNFIIYAGMKGDVNNFLRKLSRRVVSRSRFVVNVTEKKGEERIPRKLTTLSTISSTGC</sequence>
<feature type="transmembrane region" description="Helical" evidence="1">
    <location>
        <begin position="12"/>
        <end position="32"/>
    </location>
</feature>
<organism evidence="2 3">
    <name type="scientific">Clytia hemisphaerica</name>
    <dbReference type="NCBI Taxonomy" id="252671"/>
    <lineage>
        <taxon>Eukaryota</taxon>
        <taxon>Metazoa</taxon>
        <taxon>Cnidaria</taxon>
        <taxon>Hydrozoa</taxon>
        <taxon>Hydroidolina</taxon>
        <taxon>Leptothecata</taxon>
        <taxon>Obeliida</taxon>
        <taxon>Clytiidae</taxon>
        <taxon>Clytia</taxon>
    </lineage>
</organism>
<accession>A0A7M5VCX3</accession>
<keyword evidence="1" id="KW-0472">Membrane</keyword>
<evidence type="ECO:0008006" key="4">
    <source>
        <dbReference type="Google" id="ProtNLM"/>
    </source>
</evidence>
<dbReference type="Gene3D" id="1.20.1070.10">
    <property type="entry name" value="Rhodopsin 7-helix transmembrane proteins"/>
    <property type="match status" value="1"/>
</dbReference>
<dbReference type="SUPFAM" id="SSF81321">
    <property type="entry name" value="Family A G protein-coupled receptor-like"/>
    <property type="match status" value="1"/>
</dbReference>
<proteinExistence type="predicted"/>
<name>A0A7M5VCX3_9CNID</name>
<feature type="transmembrane region" description="Helical" evidence="1">
    <location>
        <begin position="105"/>
        <end position="127"/>
    </location>
</feature>